<evidence type="ECO:0000313" key="2">
    <source>
        <dbReference type="EMBL" id="CAF1246501.1"/>
    </source>
</evidence>
<accession>A0A814ZV46</accession>
<dbReference type="SUPFAM" id="SSF56399">
    <property type="entry name" value="ADP-ribosylation"/>
    <property type="match status" value="1"/>
</dbReference>
<feature type="non-terminal residue" evidence="2">
    <location>
        <position position="233"/>
    </location>
</feature>
<dbReference type="EMBL" id="CAJNOK010034373">
    <property type="protein sequence ID" value="CAF1503529.1"/>
    <property type="molecule type" value="Genomic_DNA"/>
</dbReference>
<evidence type="ECO:0000313" key="6">
    <source>
        <dbReference type="Proteomes" id="UP000663829"/>
    </source>
</evidence>
<name>A0A814ZV46_9BILA</name>
<keyword evidence="6" id="KW-1185">Reference proteome</keyword>
<feature type="domain" description="ADP ribosyltransferase" evidence="1">
    <location>
        <begin position="55"/>
        <end position="219"/>
    </location>
</feature>
<evidence type="ECO:0000313" key="4">
    <source>
        <dbReference type="EMBL" id="CAF4012805.1"/>
    </source>
</evidence>
<evidence type="ECO:0000313" key="3">
    <source>
        <dbReference type="EMBL" id="CAF1503529.1"/>
    </source>
</evidence>
<evidence type="ECO:0000313" key="5">
    <source>
        <dbReference type="EMBL" id="CAF4292045.1"/>
    </source>
</evidence>
<dbReference type="Proteomes" id="UP000682733">
    <property type="component" value="Unassembled WGS sequence"/>
</dbReference>
<feature type="non-terminal residue" evidence="2">
    <location>
        <position position="1"/>
    </location>
</feature>
<dbReference type="EMBL" id="CAJNOQ010010237">
    <property type="protein sequence ID" value="CAF1246501.1"/>
    <property type="molecule type" value="Genomic_DNA"/>
</dbReference>
<proteinExistence type="predicted"/>
<dbReference type="InterPro" id="IPR003540">
    <property type="entry name" value="ADP-ribosyltransferase"/>
</dbReference>
<protein>
    <recommendedName>
        <fullName evidence="1">ADP ribosyltransferase domain-containing protein</fullName>
    </recommendedName>
</protein>
<dbReference type="Proteomes" id="UP000681722">
    <property type="component" value="Unassembled WGS sequence"/>
</dbReference>
<dbReference type="EMBL" id="CAJOBC010012662">
    <property type="protein sequence ID" value="CAF4012805.1"/>
    <property type="molecule type" value="Genomic_DNA"/>
</dbReference>
<reference evidence="2" key="1">
    <citation type="submission" date="2021-02" db="EMBL/GenBank/DDBJ databases">
        <authorList>
            <person name="Nowell W R."/>
        </authorList>
    </citation>
    <scope>NUCLEOTIDE SEQUENCE</scope>
</reference>
<sequence>MCAFVLDQLLVKCLLEIPSTHNDIDEMIQTCKFFNGNAAEMQQIDNFEKYYRSEDALKWYTQQSFLFRLLNSALKMVNINVIFKLRRLIQDLCNQLHMLYDESRKQPSNKKIIVYRGLQLSNDELQKLRNNIGNLFSAKVFLSTSLSKDIAMLFAGKSCSPGTLSAVFEIEIDPNMTTKPFADISKFSSFAEEDEVLFSPGSTFQIKDVELLSDGMSLIKLKLCYEEFIEQLL</sequence>
<gene>
    <name evidence="2" type="ORF">GPM918_LOCUS25916</name>
    <name evidence="3" type="ORF">OVA965_LOCUS37047</name>
    <name evidence="4" type="ORF">SRO942_LOCUS25983</name>
    <name evidence="5" type="ORF">TMI583_LOCUS38102</name>
</gene>
<dbReference type="Gene3D" id="3.90.176.10">
    <property type="entry name" value="Toxin ADP-ribosyltransferase, Chain A, domain 1"/>
    <property type="match status" value="1"/>
</dbReference>
<dbReference type="GO" id="GO:0005576">
    <property type="term" value="C:extracellular region"/>
    <property type="evidence" value="ECO:0007669"/>
    <property type="project" value="InterPro"/>
</dbReference>
<dbReference type="Proteomes" id="UP000677228">
    <property type="component" value="Unassembled WGS sequence"/>
</dbReference>
<dbReference type="Pfam" id="PF03496">
    <property type="entry name" value="ADPrib_exo_Tox"/>
    <property type="match status" value="1"/>
</dbReference>
<dbReference type="AlphaFoldDB" id="A0A814ZV46"/>
<evidence type="ECO:0000259" key="1">
    <source>
        <dbReference type="Pfam" id="PF03496"/>
    </source>
</evidence>
<dbReference type="EMBL" id="CAJOBA010056422">
    <property type="protein sequence ID" value="CAF4292045.1"/>
    <property type="molecule type" value="Genomic_DNA"/>
</dbReference>
<organism evidence="2 6">
    <name type="scientific">Didymodactylos carnosus</name>
    <dbReference type="NCBI Taxonomy" id="1234261"/>
    <lineage>
        <taxon>Eukaryota</taxon>
        <taxon>Metazoa</taxon>
        <taxon>Spiralia</taxon>
        <taxon>Gnathifera</taxon>
        <taxon>Rotifera</taxon>
        <taxon>Eurotatoria</taxon>
        <taxon>Bdelloidea</taxon>
        <taxon>Philodinida</taxon>
        <taxon>Philodinidae</taxon>
        <taxon>Didymodactylos</taxon>
    </lineage>
</organism>
<dbReference type="Proteomes" id="UP000663829">
    <property type="component" value="Unassembled WGS sequence"/>
</dbReference>
<dbReference type="PROSITE" id="PS51996">
    <property type="entry name" value="TR_MART"/>
    <property type="match status" value="1"/>
</dbReference>
<comment type="caution">
    <text evidence="2">The sequence shown here is derived from an EMBL/GenBank/DDBJ whole genome shotgun (WGS) entry which is preliminary data.</text>
</comment>